<dbReference type="PATRIC" id="fig|593117.10.peg.377"/>
<dbReference type="GeneID" id="7987847"/>
<protein>
    <submittedName>
        <fullName evidence="2">ATPase, BadF/BadG/BcrA/BcrD type</fullName>
    </submittedName>
</protein>
<dbReference type="eggNOG" id="arCOG03659">
    <property type="taxonomic scope" value="Archaea"/>
</dbReference>
<dbReference type="KEGG" id="tga:TGAM_0381"/>
<dbReference type="HOGENOM" id="CLU_016274_1_1_2"/>
<dbReference type="PANTHER" id="PTHR43190:SF3">
    <property type="entry name" value="N-ACETYL-D-GLUCOSAMINE KINASE"/>
    <property type="match status" value="1"/>
</dbReference>
<reference evidence="2 3" key="1">
    <citation type="journal article" date="2007" name="Genome Biol.">
        <title>Genome analysis and genome-wide proteomics of Thermococcus gammatolerans, the most radioresistant organism known amongst the Archaea.</title>
        <authorList>
            <person name="Zivanovic Y."/>
            <person name="Armengaud J."/>
            <person name="Lagorce A."/>
            <person name="Leplat C."/>
            <person name="Guerin P."/>
            <person name="Dutertre M."/>
            <person name="Anthouard V."/>
            <person name="Forterre P."/>
            <person name="Wincker P."/>
            <person name="Confalonieri F."/>
        </authorList>
    </citation>
    <scope>NUCLEOTIDE SEQUENCE [LARGE SCALE GENOMIC DNA]</scope>
    <source>
        <strain evidence="3">DSM 15229 / JCM 11827 / EJ3</strain>
    </source>
</reference>
<name>C5A3S1_THEGJ</name>
<evidence type="ECO:0000313" key="2">
    <source>
        <dbReference type="EMBL" id="ACS32883.1"/>
    </source>
</evidence>
<dbReference type="CDD" id="cd24007">
    <property type="entry name" value="ASKHA_NBD_eukNAGK-like"/>
    <property type="match status" value="1"/>
</dbReference>
<dbReference type="Pfam" id="PF01869">
    <property type="entry name" value="BcrAD_BadFG"/>
    <property type="match status" value="1"/>
</dbReference>
<dbReference type="AlphaFoldDB" id="C5A3S1"/>
<accession>C5A3S1</accession>
<feature type="domain" description="ATPase BadF/BadG/BcrA/BcrD type" evidence="1">
    <location>
        <begin position="3"/>
        <end position="290"/>
    </location>
</feature>
<dbReference type="PANTHER" id="PTHR43190">
    <property type="entry name" value="N-ACETYL-D-GLUCOSAMINE KINASE"/>
    <property type="match status" value="1"/>
</dbReference>
<dbReference type="SUPFAM" id="SSF53067">
    <property type="entry name" value="Actin-like ATPase domain"/>
    <property type="match status" value="2"/>
</dbReference>
<dbReference type="PaxDb" id="593117-TGAM_0381"/>
<dbReference type="EMBL" id="CP001398">
    <property type="protein sequence ID" value="ACS32883.1"/>
    <property type="molecule type" value="Genomic_DNA"/>
</dbReference>
<dbReference type="InterPro" id="IPR052519">
    <property type="entry name" value="Euk-type_GlcNAc_Kinase"/>
</dbReference>
<dbReference type="Proteomes" id="UP000001488">
    <property type="component" value="Chromosome"/>
</dbReference>
<keyword evidence="3" id="KW-1185">Reference proteome</keyword>
<evidence type="ECO:0000313" key="3">
    <source>
        <dbReference type="Proteomes" id="UP000001488"/>
    </source>
</evidence>
<gene>
    <name evidence="2" type="ordered locus">TGAM_0381</name>
</gene>
<dbReference type="InterPro" id="IPR002731">
    <property type="entry name" value="ATPase_BadF"/>
</dbReference>
<dbReference type="STRING" id="593117.TGAM_0381"/>
<dbReference type="Gene3D" id="3.30.420.40">
    <property type="match status" value="2"/>
</dbReference>
<evidence type="ECO:0000259" key="1">
    <source>
        <dbReference type="Pfam" id="PF01869"/>
    </source>
</evidence>
<organism evidence="2 3">
    <name type="scientific">Thermococcus gammatolerans (strain DSM 15229 / JCM 11827 / EJ3)</name>
    <dbReference type="NCBI Taxonomy" id="593117"/>
    <lineage>
        <taxon>Archaea</taxon>
        <taxon>Methanobacteriati</taxon>
        <taxon>Methanobacteriota</taxon>
        <taxon>Thermococci</taxon>
        <taxon>Thermococcales</taxon>
        <taxon>Thermococcaceae</taxon>
        <taxon>Thermococcus</taxon>
    </lineage>
</organism>
<sequence length="310" mass="33351">MILGLDCGGTKTHAVLVDWNGEVLGEGFGGPSNPNASPMETVRASIRKAVSEALGNFRGSVKVACVSAAGTLGGMKDILEGILGELLPGAEIIVKRDYEIAHVACFLFNPGVVLIAGTGSIAYGINEEGKTVRVGGWGHLVGDEGSGFWVGKEGIRAALRAYDGRGRGTRLREYMLEYFKANTPDGIIGRIYSSENPKTLLGGFAPYVVKAAREKDEVAMGIIKDAVEEIVLTYRAAVRRLGFSSVRDKLAITGGFYFGSRDLLRPLLTRRLEEEFGEKVELREPLMPEAKAAALVALKYMEGKEHEGSR</sequence>
<dbReference type="RefSeq" id="WP_015858001.1">
    <property type="nucleotide sequence ID" value="NC_012804.1"/>
</dbReference>
<dbReference type="InterPro" id="IPR043129">
    <property type="entry name" value="ATPase_NBD"/>
</dbReference>
<proteinExistence type="predicted"/>
<dbReference type="OrthoDB" id="39947at2157"/>